<dbReference type="KEGG" id="mag:amb2880"/>
<organism evidence="3 4">
    <name type="scientific">Paramagnetospirillum magneticum (strain ATCC 700264 / AMB-1)</name>
    <name type="common">Magnetospirillum magneticum</name>
    <dbReference type="NCBI Taxonomy" id="342108"/>
    <lineage>
        <taxon>Bacteria</taxon>
        <taxon>Pseudomonadati</taxon>
        <taxon>Pseudomonadota</taxon>
        <taxon>Alphaproteobacteria</taxon>
        <taxon>Rhodospirillales</taxon>
        <taxon>Magnetospirillaceae</taxon>
        <taxon>Paramagnetospirillum</taxon>
    </lineage>
</organism>
<protein>
    <submittedName>
        <fullName evidence="3">Purine catabolism protein pucB</fullName>
    </submittedName>
</protein>
<dbReference type="InterPro" id="IPR029044">
    <property type="entry name" value="Nucleotide-diphossugar_trans"/>
</dbReference>
<dbReference type="PANTHER" id="PTHR43777:SF1">
    <property type="entry name" value="MOLYBDENUM COFACTOR CYTIDYLYLTRANSFERASE"/>
    <property type="match status" value="1"/>
</dbReference>
<gene>
    <name evidence="3" type="ordered locus">amb2880</name>
</gene>
<feature type="domain" description="MobA-like NTP transferase" evidence="2">
    <location>
        <begin position="5"/>
        <end position="160"/>
    </location>
</feature>
<evidence type="ECO:0000313" key="4">
    <source>
        <dbReference type="Proteomes" id="UP000007058"/>
    </source>
</evidence>
<dbReference type="CDD" id="cd04182">
    <property type="entry name" value="GT_2_like_f"/>
    <property type="match status" value="1"/>
</dbReference>
<dbReference type="SUPFAM" id="SSF53448">
    <property type="entry name" value="Nucleotide-diphospho-sugar transferases"/>
    <property type="match status" value="1"/>
</dbReference>
<dbReference type="RefSeq" id="WP_011385257.1">
    <property type="nucleotide sequence ID" value="NC_007626.1"/>
</dbReference>
<evidence type="ECO:0000256" key="1">
    <source>
        <dbReference type="ARBA" id="ARBA00022842"/>
    </source>
</evidence>
<dbReference type="EMBL" id="AP007255">
    <property type="protein sequence ID" value="BAE51684.1"/>
    <property type="molecule type" value="Genomic_DNA"/>
</dbReference>
<dbReference type="Gene3D" id="3.90.550.10">
    <property type="entry name" value="Spore Coat Polysaccharide Biosynthesis Protein SpsA, Chain A"/>
    <property type="match status" value="1"/>
</dbReference>
<dbReference type="STRING" id="342108.amb2880"/>
<dbReference type="PANTHER" id="PTHR43777">
    <property type="entry name" value="MOLYBDENUM COFACTOR CYTIDYLYLTRANSFERASE"/>
    <property type="match status" value="1"/>
</dbReference>
<proteinExistence type="predicted"/>
<dbReference type="AlphaFoldDB" id="Q2W391"/>
<accession>Q2W391</accession>
<sequence length="189" mass="19182">MSLAGLVLAAGRASRMGGDKRLMRVQGRTMLETALAAALDGGLGPVLVVTGPEAQPEFPPGVGRVVNADPAEGMASSLAAGVVALPEGVDGVMVLLADMPRVSAAHVAALAAAFRPDGICVPVFQGRRGNPVLLSRRFFAAMRALTGDKGARGLIAQHAEAVIEVPMADDGILIDVDTPESLRALGGEG</sequence>
<dbReference type="Proteomes" id="UP000007058">
    <property type="component" value="Chromosome"/>
</dbReference>
<evidence type="ECO:0000313" key="3">
    <source>
        <dbReference type="EMBL" id="BAE51684.1"/>
    </source>
</evidence>
<dbReference type="GO" id="GO:0016779">
    <property type="term" value="F:nucleotidyltransferase activity"/>
    <property type="evidence" value="ECO:0007669"/>
    <property type="project" value="UniProtKB-ARBA"/>
</dbReference>
<reference evidence="3 4" key="1">
    <citation type="journal article" date="2005" name="DNA Res.">
        <title>Complete genome sequence of the facultative anaerobic magnetotactic bacterium Magnetospirillum sp. strain AMB-1.</title>
        <authorList>
            <person name="Matsunaga T."/>
            <person name="Okamura Y."/>
            <person name="Fukuda Y."/>
            <person name="Wahyudi A.T."/>
            <person name="Murase Y."/>
            <person name="Takeyama H."/>
        </authorList>
    </citation>
    <scope>NUCLEOTIDE SEQUENCE [LARGE SCALE GENOMIC DNA]</scope>
    <source>
        <strain evidence="4">ATCC 700264 / AMB-1</strain>
    </source>
</reference>
<keyword evidence="1" id="KW-0460">Magnesium</keyword>
<dbReference type="OrthoDB" id="9779263at2"/>
<evidence type="ECO:0000259" key="2">
    <source>
        <dbReference type="Pfam" id="PF12804"/>
    </source>
</evidence>
<keyword evidence="4" id="KW-1185">Reference proteome</keyword>
<name>Q2W391_PARM1</name>
<dbReference type="InterPro" id="IPR025877">
    <property type="entry name" value="MobA-like_NTP_Trfase"/>
</dbReference>
<dbReference type="HOGENOM" id="CLU_061980_4_1_5"/>
<dbReference type="Pfam" id="PF12804">
    <property type="entry name" value="NTP_transf_3"/>
    <property type="match status" value="1"/>
</dbReference>